<evidence type="ECO:0000256" key="7">
    <source>
        <dbReference type="HAMAP-Rule" id="MF_00607"/>
    </source>
</evidence>
<evidence type="ECO:0000256" key="2">
    <source>
        <dbReference type="ARBA" id="ARBA00022552"/>
    </source>
</evidence>
<evidence type="ECO:0000256" key="8">
    <source>
        <dbReference type="PROSITE-ProRule" id="PRU01026"/>
    </source>
</evidence>
<proteinExistence type="inferred from homology"/>
<dbReference type="InterPro" id="IPR023165">
    <property type="entry name" value="rRNA_Ade_diMease-like_C"/>
</dbReference>
<feature type="domain" description="Ribosomal RNA adenine methylase transferase N-terminal" evidence="9">
    <location>
        <begin position="39"/>
        <end position="220"/>
    </location>
</feature>
<evidence type="ECO:0000259" key="9">
    <source>
        <dbReference type="SMART" id="SM00650"/>
    </source>
</evidence>
<keyword evidence="2 7" id="KW-0698">rRNA processing</keyword>
<dbReference type="EC" id="2.1.1.182" evidence="7"/>
<dbReference type="EMBL" id="QFQB01000011">
    <property type="protein sequence ID" value="PZQ47660.1"/>
    <property type="molecule type" value="Genomic_DNA"/>
</dbReference>
<dbReference type="GO" id="GO:0003723">
    <property type="term" value="F:RNA binding"/>
    <property type="evidence" value="ECO:0007669"/>
    <property type="project" value="UniProtKB-UniRule"/>
</dbReference>
<comment type="catalytic activity">
    <reaction evidence="7">
        <text>adenosine(1518)/adenosine(1519) in 16S rRNA + 4 S-adenosyl-L-methionine = N(6)-dimethyladenosine(1518)/N(6)-dimethyladenosine(1519) in 16S rRNA + 4 S-adenosyl-L-homocysteine + 4 H(+)</text>
        <dbReference type="Rhea" id="RHEA:19609"/>
        <dbReference type="Rhea" id="RHEA-COMP:10232"/>
        <dbReference type="Rhea" id="RHEA-COMP:10233"/>
        <dbReference type="ChEBI" id="CHEBI:15378"/>
        <dbReference type="ChEBI" id="CHEBI:57856"/>
        <dbReference type="ChEBI" id="CHEBI:59789"/>
        <dbReference type="ChEBI" id="CHEBI:74411"/>
        <dbReference type="ChEBI" id="CHEBI:74493"/>
        <dbReference type="EC" id="2.1.1.182"/>
    </reaction>
</comment>
<dbReference type="Gene3D" id="1.10.8.100">
    <property type="entry name" value="Ribosomal RNA adenine dimethylase-like, domain 2"/>
    <property type="match status" value="1"/>
</dbReference>
<dbReference type="InterPro" id="IPR001737">
    <property type="entry name" value="KsgA/Erm"/>
</dbReference>
<accession>A0A2W5Q8C7</accession>
<dbReference type="SUPFAM" id="SSF53335">
    <property type="entry name" value="S-adenosyl-L-methionine-dependent methyltransferases"/>
    <property type="match status" value="1"/>
</dbReference>
<feature type="binding site" evidence="7 8">
    <location>
        <position position="59"/>
    </location>
    <ligand>
        <name>S-adenosyl-L-methionine</name>
        <dbReference type="ChEBI" id="CHEBI:59789"/>
    </ligand>
</feature>
<feature type="binding site" evidence="7 8">
    <location>
        <position position="107"/>
    </location>
    <ligand>
        <name>S-adenosyl-L-methionine</name>
        <dbReference type="ChEBI" id="CHEBI:59789"/>
    </ligand>
</feature>
<dbReference type="PANTHER" id="PTHR11727">
    <property type="entry name" value="DIMETHYLADENOSINE TRANSFERASE"/>
    <property type="match status" value="1"/>
</dbReference>
<dbReference type="Gene3D" id="3.40.50.150">
    <property type="entry name" value="Vaccinia Virus protein VP39"/>
    <property type="match status" value="1"/>
</dbReference>
<evidence type="ECO:0000256" key="6">
    <source>
        <dbReference type="ARBA" id="ARBA00022884"/>
    </source>
</evidence>
<evidence type="ECO:0000256" key="5">
    <source>
        <dbReference type="ARBA" id="ARBA00022691"/>
    </source>
</evidence>
<dbReference type="InterPro" id="IPR011530">
    <property type="entry name" value="rRNA_adenine_dimethylase"/>
</dbReference>
<protein>
    <recommendedName>
        <fullName evidence="7">Ribosomal RNA small subunit methyltransferase A</fullName>
        <ecNumber evidence="7">2.1.1.182</ecNumber>
    </recommendedName>
    <alternativeName>
        <fullName evidence="7">16S rRNA (adenine(1518)-N(6)/adenine(1519)-N(6))-dimethyltransferase</fullName>
    </alternativeName>
    <alternativeName>
        <fullName evidence="7">16S rRNA dimethyladenosine transferase</fullName>
    </alternativeName>
    <alternativeName>
        <fullName evidence="7">16S rRNA dimethylase</fullName>
    </alternativeName>
    <alternativeName>
        <fullName evidence="7">S-adenosylmethionine-6-N', N'-adenosyl(rRNA) dimethyltransferase</fullName>
    </alternativeName>
</protein>
<dbReference type="InterPro" id="IPR020596">
    <property type="entry name" value="rRNA_Ade_Mease_Trfase_CS"/>
</dbReference>
<dbReference type="Proteomes" id="UP000249417">
    <property type="component" value="Unassembled WGS sequence"/>
</dbReference>
<keyword evidence="5 7" id="KW-0949">S-adenosyl-L-methionine</keyword>
<comment type="similarity">
    <text evidence="7">Belongs to the class I-like SAM-binding methyltransferase superfamily. rRNA adenine N(6)-methyltransferase family. RsmA subfamily.</text>
</comment>
<reference evidence="10 11" key="1">
    <citation type="submission" date="2017-08" db="EMBL/GenBank/DDBJ databases">
        <title>Infants hospitalized years apart are colonized by the same room-sourced microbial strains.</title>
        <authorList>
            <person name="Brooks B."/>
            <person name="Olm M.R."/>
            <person name="Firek B.A."/>
            <person name="Baker R."/>
            <person name="Thomas B.C."/>
            <person name="Morowitz M.J."/>
            <person name="Banfield J.F."/>
        </authorList>
    </citation>
    <scope>NUCLEOTIDE SEQUENCE [LARGE SCALE GENOMIC DNA]</scope>
    <source>
        <strain evidence="10">S2_005_002_R2_29</strain>
    </source>
</reference>
<dbReference type="PROSITE" id="PS51689">
    <property type="entry name" value="SAM_RNA_A_N6_MT"/>
    <property type="match status" value="1"/>
</dbReference>
<dbReference type="NCBIfam" id="TIGR00755">
    <property type="entry name" value="ksgA"/>
    <property type="match status" value="1"/>
</dbReference>
<dbReference type="InterPro" id="IPR020598">
    <property type="entry name" value="rRNA_Ade_methylase_Trfase_N"/>
</dbReference>
<evidence type="ECO:0000256" key="1">
    <source>
        <dbReference type="ARBA" id="ARBA00022490"/>
    </source>
</evidence>
<dbReference type="PANTHER" id="PTHR11727:SF7">
    <property type="entry name" value="DIMETHYLADENOSINE TRANSFERASE-RELATED"/>
    <property type="match status" value="1"/>
</dbReference>
<dbReference type="GO" id="GO:0005829">
    <property type="term" value="C:cytosol"/>
    <property type="evidence" value="ECO:0007669"/>
    <property type="project" value="TreeGrafter"/>
</dbReference>
<evidence type="ECO:0000313" key="10">
    <source>
        <dbReference type="EMBL" id="PZQ47660.1"/>
    </source>
</evidence>
<sequence length="285" mass="31031">MSEVHDPISALPPLREIIRDHGLREEKSLGQNFLLDLNLTGKIARAAGELDGVTVFEIGPGPGGLTRAILSAGPKKLIAIEYDPRAIAALQSLKNAAGGRLEIVQQDALHANLPVLAAEHGGSEPYAVIANLPYNIATPLLTGWLEDIYNHPDRYSELVLMFQKEVAQRIVGKAGSKTYGRLSILSQFVCDTKLMFDVPAAAFTPPPKVTSSIVRLVPKKPEKDRPAFQTIEKLTAAAFGQRRKMIRGSLKEYLPHIESCGLRPEARAEELSVEDFIKLAKAIAS</sequence>
<comment type="subcellular location">
    <subcellularLocation>
        <location evidence="7">Cytoplasm</location>
    </subcellularLocation>
</comment>
<keyword evidence="6 7" id="KW-0694">RNA-binding</keyword>
<dbReference type="PROSITE" id="PS01131">
    <property type="entry name" value="RRNA_A_DIMETH"/>
    <property type="match status" value="1"/>
</dbReference>
<keyword evidence="1 7" id="KW-0963">Cytoplasm</keyword>
<dbReference type="InterPro" id="IPR029063">
    <property type="entry name" value="SAM-dependent_MTases_sf"/>
</dbReference>
<dbReference type="HAMAP" id="MF_00607">
    <property type="entry name" value="16SrRNA_methyltr_A"/>
    <property type="match status" value="1"/>
</dbReference>
<dbReference type="GO" id="GO:0052908">
    <property type="term" value="F:16S rRNA (adenine(1518)-N(6)/adenine(1519)-N(6))-dimethyltransferase activity"/>
    <property type="evidence" value="ECO:0007669"/>
    <property type="project" value="UniProtKB-EC"/>
</dbReference>
<feature type="binding site" evidence="7 8">
    <location>
        <position position="32"/>
    </location>
    <ligand>
        <name>S-adenosyl-L-methionine</name>
        <dbReference type="ChEBI" id="CHEBI:59789"/>
    </ligand>
</feature>
<keyword evidence="4 7" id="KW-0808">Transferase</keyword>
<dbReference type="AlphaFoldDB" id="A0A2W5Q8C7"/>
<dbReference type="CDD" id="cd02440">
    <property type="entry name" value="AdoMet_MTases"/>
    <property type="match status" value="1"/>
</dbReference>
<feature type="binding site" evidence="7 8">
    <location>
        <position position="131"/>
    </location>
    <ligand>
        <name>S-adenosyl-L-methionine</name>
        <dbReference type="ChEBI" id="CHEBI:59789"/>
    </ligand>
</feature>
<name>A0A2W5Q8C7_9BACT</name>
<evidence type="ECO:0000256" key="3">
    <source>
        <dbReference type="ARBA" id="ARBA00022603"/>
    </source>
</evidence>
<feature type="binding site" evidence="7 8">
    <location>
        <position position="81"/>
    </location>
    <ligand>
        <name>S-adenosyl-L-methionine</name>
        <dbReference type="ChEBI" id="CHEBI:59789"/>
    </ligand>
</feature>
<comment type="function">
    <text evidence="7">Specifically dimethylates two adjacent adenosines (A1518 and A1519) in the loop of a conserved hairpin near the 3'-end of 16S rRNA in the 30S particle. May play a critical role in biogenesis of 30S subunits.</text>
</comment>
<keyword evidence="3 7" id="KW-0489">Methyltransferase</keyword>
<evidence type="ECO:0000256" key="4">
    <source>
        <dbReference type="ARBA" id="ARBA00022679"/>
    </source>
</evidence>
<feature type="binding site" evidence="7 8">
    <location>
        <position position="34"/>
    </location>
    <ligand>
        <name>S-adenosyl-L-methionine</name>
        <dbReference type="ChEBI" id="CHEBI:59789"/>
    </ligand>
</feature>
<evidence type="ECO:0000313" key="11">
    <source>
        <dbReference type="Proteomes" id="UP000249417"/>
    </source>
</evidence>
<dbReference type="SMART" id="SM00650">
    <property type="entry name" value="rADc"/>
    <property type="match status" value="1"/>
</dbReference>
<comment type="caution">
    <text evidence="10">The sequence shown here is derived from an EMBL/GenBank/DDBJ whole genome shotgun (WGS) entry which is preliminary data.</text>
</comment>
<gene>
    <name evidence="7" type="primary">rsmA</name>
    <name evidence="7" type="synonym">ksgA</name>
    <name evidence="10" type="ORF">DI551_03035</name>
</gene>
<dbReference type="Pfam" id="PF00398">
    <property type="entry name" value="RrnaAD"/>
    <property type="match status" value="1"/>
</dbReference>
<organism evidence="10 11">
    <name type="scientific">Micavibrio aeruginosavorus</name>
    <dbReference type="NCBI Taxonomy" id="349221"/>
    <lineage>
        <taxon>Bacteria</taxon>
        <taxon>Pseudomonadati</taxon>
        <taxon>Bdellovibrionota</taxon>
        <taxon>Bdellovibrionia</taxon>
        <taxon>Bdellovibrionales</taxon>
        <taxon>Pseudobdellovibrionaceae</taxon>
        <taxon>Micavibrio</taxon>
    </lineage>
</organism>